<accession>A2FFD9</accession>
<evidence type="ECO:0000256" key="9">
    <source>
        <dbReference type="SAM" id="MobiDB-lite"/>
    </source>
</evidence>
<name>A2FFD9_TRIV3</name>
<dbReference type="SMR" id="A2FFD9"/>
<evidence type="ECO:0000313" key="12">
    <source>
        <dbReference type="Proteomes" id="UP000001542"/>
    </source>
</evidence>
<feature type="region of interest" description="Disordered" evidence="9">
    <location>
        <begin position="690"/>
        <end position="715"/>
    </location>
</feature>
<keyword evidence="6" id="KW-0966">Cell projection</keyword>
<dbReference type="GO" id="GO:0005737">
    <property type="term" value="C:cytoplasm"/>
    <property type="evidence" value="ECO:0000318"/>
    <property type="project" value="GO_Central"/>
</dbReference>
<keyword evidence="7" id="KW-0862">Zinc</keyword>
<evidence type="ECO:0000256" key="7">
    <source>
        <dbReference type="PROSITE-ProRule" id="PRU00042"/>
    </source>
</evidence>
<dbReference type="PANTHER" id="PTHR21502:SF3">
    <property type="entry name" value="CILIUM ASSEMBLY PROTEIN DZIP1L"/>
    <property type="match status" value="1"/>
</dbReference>
<keyword evidence="7" id="KW-0863">Zinc-finger</keyword>
<dbReference type="VEuPathDB" id="TrichDB:TVAG_276700"/>
<dbReference type="OrthoDB" id="515971at2759"/>
<evidence type="ECO:0000259" key="10">
    <source>
        <dbReference type="PROSITE" id="PS50157"/>
    </source>
</evidence>
<dbReference type="PROSITE" id="PS50157">
    <property type="entry name" value="ZINC_FINGER_C2H2_2"/>
    <property type="match status" value="1"/>
</dbReference>
<comment type="subcellular location">
    <subcellularLocation>
        <location evidence="2">Cytoplasm</location>
        <location evidence="2">Cytoskeleton</location>
        <location evidence="2">Cilium basal body</location>
    </subcellularLocation>
    <subcellularLocation>
        <location evidence="1">Cytoplasm</location>
        <location evidence="1">Cytoskeleton</location>
        <location evidence="1">Microtubule organizing center</location>
        <location evidence="1">Centrosome</location>
        <location evidence="1">Centriole</location>
    </subcellularLocation>
</comment>
<dbReference type="RefSeq" id="XP_001309315.1">
    <property type="nucleotide sequence ID" value="XM_001309314.1"/>
</dbReference>
<feature type="compositionally biased region" description="Polar residues" evidence="9">
    <location>
        <begin position="705"/>
        <end position="715"/>
    </location>
</feature>
<dbReference type="InParanoid" id="A2FFD9"/>
<keyword evidence="5" id="KW-0206">Cytoskeleton</keyword>
<comment type="similarity">
    <text evidence="3">Belongs to the DZIP C2H2-type zinc-finger protein family.</text>
</comment>
<evidence type="ECO:0000313" key="11">
    <source>
        <dbReference type="EMBL" id="EAX96385.1"/>
    </source>
</evidence>
<evidence type="ECO:0000256" key="2">
    <source>
        <dbReference type="ARBA" id="ARBA00004120"/>
    </source>
</evidence>
<dbReference type="InterPro" id="IPR013087">
    <property type="entry name" value="Znf_C2H2_type"/>
</dbReference>
<organism evidence="11 12">
    <name type="scientific">Trichomonas vaginalis (strain ATCC PRA-98 / G3)</name>
    <dbReference type="NCBI Taxonomy" id="412133"/>
    <lineage>
        <taxon>Eukaryota</taxon>
        <taxon>Metamonada</taxon>
        <taxon>Parabasalia</taxon>
        <taxon>Trichomonadida</taxon>
        <taxon>Trichomonadidae</taxon>
        <taxon>Trichomonas</taxon>
    </lineage>
</organism>
<evidence type="ECO:0000256" key="3">
    <source>
        <dbReference type="ARBA" id="ARBA00009131"/>
    </source>
</evidence>
<dbReference type="PANTHER" id="PTHR21502">
    <property type="entry name" value="ZINC FINGER PROTEIN DZIP1"/>
    <property type="match status" value="1"/>
</dbReference>
<feature type="domain" description="C2H2-type" evidence="10">
    <location>
        <begin position="160"/>
        <end position="188"/>
    </location>
</feature>
<keyword evidence="5" id="KW-0963">Cytoplasm</keyword>
<dbReference type="InterPro" id="IPR032714">
    <property type="entry name" value="DZIP1_N"/>
</dbReference>
<dbReference type="AlphaFoldDB" id="A2FFD9"/>
<feature type="region of interest" description="Disordered" evidence="9">
    <location>
        <begin position="598"/>
        <end position="637"/>
    </location>
</feature>
<reference evidence="11" key="1">
    <citation type="submission" date="2006-10" db="EMBL/GenBank/DDBJ databases">
        <authorList>
            <person name="Amadeo P."/>
            <person name="Zhao Q."/>
            <person name="Wortman J."/>
            <person name="Fraser-Liggett C."/>
            <person name="Carlton J."/>
        </authorList>
    </citation>
    <scope>NUCLEOTIDE SEQUENCE</scope>
    <source>
        <strain evidence="11">G3</strain>
    </source>
</reference>
<dbReference type="PROSITE" id="PS00028">
    <property type="entry name" value="ZINC_FINGER_C2H2_1"/>
    <property type="match status" value="1"/>
</dbReference>
<gene>
    <name evidence="11" type="ORF">TVAG_276700</name>
</gene>
<evidence type="ECO:0000256" key="1">
    <source>
        <dbReference type="ARBA" id="ARBA00004114"/>
    </source>
</evidence>
<dbReference type="Pfam" id="PF13815">
    <property type="entry name" value="Dzip-like_N"/>
    <property type="match status" value="1"/>
</dbReference>
<proteinExistence type="inferred from homology"/>
<dbReference type="VEuPathDB" id="TrichDB:TVAGG3_0118810"/>
<evidence type="ECO:0000256" key="8">
    <source>
        <dbReference type="SAM" id="Coils"/>
    </source>
</evidence>
<dbReference type="InterPro" id="IPR051241">
    <property type="entry name" value="DZIP_RILPL"/>
</dbReference>
<dbReference type="GO" id="GO:0008270">
    <property type="term" value="F:zinc ion binding"/>
    <property type="evidence" value="ECO:0007669"/>
    <property type="project" value="UniProtKB-KW"/>
</dbReference>
<keyword evidence="4 8" id="KW-0175">Coiled coil</keyword>
<evidence type="ECO:0000256" key="6">
    <source>
        <dbReference type="ARBA" id="ARBA00023273"/>
    </source>
</evidence>
<keyword evidence="7" id="KW-0479">Metal-binding</keyword>
<protein>
    <recommendedName>
        <fullName evidence="10">C2H2-type domain-containing protein</fullName>
    </recommendedName>
</protein>
<feature type="compositionally biased region" description="Basic and acidic residues" evidence="9">
    <location>
        <begin position="612"/>
        <end position="622"/>
    </location>
</feature>
<dbReference type="EMBL" id="DS113761">
    <property type="protein sequence ID" value="EAX96385.1"/>
    <property type="molecule type" value="Genomic_DNA"/>
</dbReference>
<dbReference type="GO" id="GO:0005814">
    <property type="term" value="C:centriole"/>
    <property type="evidence" value="ECO:0007669"/>
    <property type="project" value="UniProtKB-SubCell"/>
</dbReference>
<evidence type="ECO:0000256" key="5">
    <source>
        <dbReference type="ARBA" id="ARBA00023212"/>
    </source>
</evidence>
<dbReference type="Proteomes" id="UP000001542">
    <property type="component" value="Unassembled WGS sequence"/>
</dbReference>
<sequence>MDGYSPYSHIGWNPAYRPPSGYNIPMINEKQPPPQEEPQNIQEPEIEESADGMDWNLIAECSPESIVENNDIDRLEEIVKAFTKAKFSTAESKIIPNPLGIKLLRLLQISITYLLDCQKQLQQELKSSDLREDTANAKISKYSTMVKELKGKLNQNAEVEKCIVCGKRYKNMAYLDSHMERRHNALLPAWKSLRCGEIHGLKDIIGELENLRNVIAQTRREAAILRKKKTDEPKEVKLPQEQIELINQLKNNQQVLIERTKQRNTEQDQLQAEIRQQLDEAVAALKKSHEKWLSSTMEKEQKYNIIVNQPPVITTSQQNLLSPASTKETVVQDLNYLLNTVKIPEKESLPSKQPQLDEKSINDEDLTVQQMSKRMDEHADLVNTIEPPPPNQEPPPRVVFLPGEHIRVKAKKFLERDFSIDETEKDFKMPNYKKQVNEDLTKQLEELRRSRAVPQLSIPYVRKKLTENSNVYIALFDRLLFEVRRSAPLEEVDQSKLFIERDVKFPMVPPIEENMKGKPARQIAKETPVEKNVVPQDVLNTARKKLPYEQRIRPNRANLLPDDSDIETISMPEEESGHSIGFTDDPYMFNRKKRKDDFLDVSSSSTSASKSKNKEKSSEKIDFASSSSDEDSQDNVPVKRPVIAATTADMNDLNDPVLDLLKDSDTEIPLQEDTIKSTVNTATINLAETDKNKPEDNLFGESVSEVASYSSKDDF</sequence>
<evidence type="ECO:0000256" key="4">
    <source>
        <dbReference type="ARBA" id="ARBA00023054"/>
    </source>
</evidence>
<dbReference type="KEGG" id="tva:4754157"/>
<keyword evidence="12" id="KW-1185">Reference proteome</keyword>
<feature type="coiled-coil region" evidence="8">
    <location>
        <begin position="201"/>
        <end position="228"/>
    </location>
</feature>
<reference evidence="11" key="2">
    <citation type="journal article" date="2007" name="Science">
        <title>Draft genome sequence of the sexually transmitted pathogen Trichomonas vaginalis.</title>
        <authorList>
            <person name="Carlton J.M."/>
            <person name="Hirt R.P."/>
            <person name="Silva J.C."/>
            <person name="Delcher A.L."/>
            <person name="Schatz M."/>
            <person name="Zhao Q."/>
            <person name="Wortman J.R."/>
            <person name="Bidwell S.L."/>
            <person name="Alsmark U.C.M."/>
            <person name="Besteiro S."/>
            <person name="Sicheritz-Ponten T."/>
            <person name="Noel C.J."/>
            <person name="Dacks J.B."/>
            <person name="Foster P.G."/>
            <person name="Simillion C."/>
            <person name="Van de Peer Y."/>
            <person name="Miranda-Saavedra D."/>
            <person name="Barton G.J."/>
            <person name="Westrop G.D."/>
            <person name="Mueller S."/>
            <person name="Dessi D."/>
            <person name="Fiori P.L."/>
            <person name="Ren Q."/>
            <person name="Paulsen I."/>
            <person name="Zhang H."/>
            <person name="Bastida-Corcuera F.D."/>
            <person name="Simoes-Barbosa A."/>
            <person name="Brown M.T."/>
            <person name="Hayes R.D."/>
            <person name="Mukherjee M."/>
            <person name="Okumura C.Y."/>
            <person name="Schneider R."/>
            <person name="Smith A.J."/>
            <person name="Vanacova S."/>
            <person name="Villalvazo M."/>
            <person name="Haas B.J."/>
            <person name="Pertea M."/>
            <person name="Feldblyum T.V."/>
            <person name="Utterback T.R."/>
            <person name="Shu C.L."/>
            <person name="Osoegawa K."/>
            <person name="de Jong P.J."/>
            <person name="Hrdy I."/>
            <person name="Horvathova L."/>
            <person name="Zubacova Z."/>
            <person name="Dolezal P."/>
            <person name="Malik S.B."/>
            <person name="Logsdon J.M. Jr."/>
            <person name="Henze K."/>
            <person name="Gupta A."/>
            <person name="Wang C.C."/>
            <person name="Dunne R.L."/>
            <person name="Upcroft J.A."/>
            <person name="Upcroft P."/>
            <person name="White O."/>
            <person name="Salzberg S.L."/>
            <person name="Tang P."/>
            <person name="Chiu C.-H."/>
            <person name="Lee Y.-S."/>
            <person name="Embley T.M."/>
            <person name="Coombs G.H."/>
            <person name="Mottram J.C."/>
            <person name="Tachezy J."/>
            <person name="Fraser-Liggett C.M."/>
            <person name="Johnson P.J."/>
        </authorList>
    </citation>
    <scope>NUCLEOTIDE SEQUENCE [LARGE SCALE GENOMIC DNA]</scope>
    <source>
        <strain evidence="11">G3</strain>
    </source>
</reference>